<keyword evidence="2" id="KW-1185">Reference proteome</keyword>
<dbReference type="RefSeq" id="WP_212189462.1">
    <property type="nucleotide sequence ID" value="NZ_JAGTAR010000010.1"/>
</dbReference>
<gene>
    <name evidence="1" type="ORF">KDU71_08130</name>
</gene>
<dbReference type="EMBL" id="JAGTAR010000010">
    <property type="protein sequence ID" value="MBR8535524.1"/>
    <property type="molecule type" value="Genomic_DNA"/>
</dbReference>
<dbReference type="Proteomes" id="UP000679220">
    <property type="component" value="Unassembled WGS sequence"/>
</dbReference>
<evidence type="ECO:0000313" key="1">
    <source>
        <dbReference type="EMBL" id="MBR8535524.1"/>
    </source>
</evidence>
<proteinExistence type="predicted"/>
<reference evidence="1" key="2">
    <citation type="submission" date="2021-04" db="EMBL/GenBank/DDBJ databases">
        <authorList>
            <person name="Zhang T."/>
            <person name="Zhang Y."/>
            <person name="Lu D."/>
            <person name="Zuo D."/>
            <person name="Du Z."/>
        </authorList>
    </citation>
    <scope>NUCLEOTIDE SEQUENCE</scope>
    <source>
        <strain evidence="1">JR1</strain>
    </source>
</reference>
<accession>A0A941F399</accession>
<evidence type="ECO:0000313" key="2">
    <source>
        <dbReference type="Proteomes" id="UP000679220"/>
    </source>
</evidence>
<organism evidence="1 2">
    <name type="scientific">Carboxylicivirga sediminis</name>
    <dbReference type="NCBI Taxonomy" id="2006564"/>
    <lineage>
        <taxon>Bacteria</taxon>
        <taxon>Pseudomonadati</taxon>
        <taxon>Bacteroidota</taxon>
        <taxon>Bacteroidia</taxon>
        <taxon>Marinilabiliales</taxon>
        <taxon>Marinilabiliaceae</taxon>
        <taxon>Carboxylicivirga</taxon>
    </lineage>
</organism>
<protein>
    <submittedName>
        <fullName evidence="1">Uncharacterized protein</fullName>
    </submittedName>
</protein>
<comment type="caution">
    <text evidence="1">The sequence shown here is derived from an EMBL/GenBank/DDBJ whole genome shotgun (WGS) entry which is preliminary data.</text>
</comment>
<reference evidence="1" key="1">
    <citation type="journal article" date="2018" name="Int. J. Syst. Evol. Microbiol.">
        <title>Carboxylicivirga sediminis sp. nov., isolated from coastal sediment.</title>
        <authorList>
            <person name="Wang F.Q."/>
            <person name="Ren L.H."/>
            <person name="Zou R.J."/>
            <person name="Sun Y.Z."/>
            <person name="Liu X.J."/>
            <person name="Jiang F."/>
            <person name="Liu L.J."/>
        </authorList>
    </citation>
    <scope>NUCLEOTIDE SEQUENCE</scope>
    <source>
        <strain evidence="1">JR1</strain>
    </source>
</reference>
<dbReference type="AlphaFoldDB" id="A0A941F399"/>
<name>A0A941F399_9BACT</name>
<sequence>MRWLAVIGFYLVSLLTLANSLNDVRNSFHSIASEQDLNEFLKMVEGLDDALIVPYQLAASMQRAEYAANPFKKLKYFNEGKEQLEAYIISHPNNIEGYYVRLLIQSEVPAFLGYKDNMKSDINFVIEHIEEAELPDTYKQLMKANITKIRQNHKL</sequence>